<organism evidence="11 12">
    <name type="scientific">Oopsacas minuta</name>
    <dbReference type="NCBI Taxonomy" id="111878"/>
    <lineage>
        <taxon>Eukaryota</taxon>
        <taxon>Metazoa</taxon>
        <taxon>Porifera</taxon>
        <taxon>Hexactinellida</taxon>
        <taxon>Hexasterophora</taxon>
        <taxon>Lyssacinosida</taxon>
        <taxon>Leucopsacidae</taxon>
        <taxon>Oopsacas</taxon>
    </lineage>
</organism>
<dbReference type="EC" id="2.1.1.85" evidence="3"/>
<gene>
    <name evidence="11" type="ORF">LOD99_11561</name>
</gene>
<keyword evidence="8" id="KW-0539">Nucleus</keyword>
<dbReference type="Proteomes" id="UP001165289">
    <property type="component" value="Unassembled WGS sequence"/>
</dbReference>
<dbReference type="InterPro" id="IPR019410">
    <property type="entry name" value="Methyltransf_16"/>
</dbReference>
<dbReference type="SUPFAM" id="SSF53335">
    <property type="entry name" value="S-adenosyl-L-methionine-dependent methyltransferases"/>
    <property type="match status" value="1"/>
</dbReference>
<dbReference type="PANTHER" id="PTHR14614:SF39">
    <property type="entry name" value="HISTIDINE PROTEIN METHYLTRANSFERASE 1 HOMOLOG"/>
    <property type="match status" value="1"/>
</dbReference>
<comment type="similarity">
    <text evidence="9">Belongs to the methyltransferase superfamily. METTL18 family.</text>
</comment>
<dbReference type="EMBL" id="JAKMXF010000321">
    <property type="protein sequence ID" value="KAI6649192.1"/>
    <property type="molecule type" value="Genomic_DNA"/>
</dbReference>
<comment type="subcellular location">
    <subcellularLocation>
        <location evidence="2">Cytoplasm</location>
    </subcellularLocation>
    <subcellularLocation>
        <location evidence="1">Nucleus</location>
    </subcellularLocation>
</comment>
<evidence type="ECO:0000256" key="7">
    <source>
        <dbReference type="ARBA" id="ARBA00022691"/>
    </source>
</evidence>
<evidence type="ECO:0000259" key="10">
    <source>
        <dbReference type="Pfam" id="PF01709"/>
    </source>
</evidence>
<proteinExistence type="inferred from homology"/>
<evidence type="ECO:0000256" key="2">
    <source>
        <dbReference type="ARBA" id="ARBA00004496"/>
    </source>
</evidence>
<evidence type="ECO:0000256" key="5">
    <source>
        <dbReference type="ARBA" id="ARBA00022603"/>
    </source>
</evidence>
<evidence type="ECO:0000256" key="8">
    <source>
        <dbReference type="ARBA" id="ARBA00023242"/>
    </source>
</evidence>
<keyword evidence="4" id="KW-0963">Cytoplasm</keyword>
<keyword evidence="6" id="KW-0808">Transferase</keyword>
<name>A0AAV7JKF4_9METZ</name>
<dbReference type="InterPro" id="IPR029072">
    <property type="entry name" value="YebC-like"/>
</dbReference>
<evidence type="ECO:0000256" key="3">
    <source>
        <dbReference type="ARBA" id="ARBA00012533"/>
    </source>
</evidence>
<evidence type="ECO:0000313" key="11">
    <source>
        <dbReference type="EMBL" id="KAI6649192.1"/>
    </source>
</evidence>
<dbReference type="PANTHER" id="PTHR14614">
    <property type="entry name" value="HEPATOCELLULAR CARCINOMA-ASSOCIATED ANTIGEN"/>
    <property type="match status" value="1"/>
</dbReference>
<keyword evidence="7" id="KW-0949">S-adenosyl-L-methionine</keyword>
<dbReference type="GO" id="GO:0005737">
    <property type="term" value="C:cytoplasm"/>
    <property type="evidence" value="ECO:0007669"/>
    <property type="project" value="UniProtKB-SubCell"/>
</dbReference>
<evidence type="ECO:0000313" key="12">
    <source>
        <dbReference type="Proteomes" id="UP001165289"/>
    </source>
</evidence>
<sequence length="406" mass="45898">MAFKFNFFTPIDVTSDTNETIETKPEFLDKSVTKVELTFLQQEPTLVPYYSTPTVRVINGIELNLSLNPTLKELENIYGIYPGAKTEDNTLLFDWFKGPSDLVPGIYEGGFRLWEGAVDLVEYLTSQEVEFGGKMILELGTGIGLPGILALKRGGKVWFQEYNIEVLQCATIPHSFMNIGNHDDVFKYATYISGSWSSLVPYSKENSLIFDIILMSETIYEVSNYLTLLELIDETLVPNGTVIIAAKQTYFGLSGSIKEFKDFVTQNGKFRCSTVVTIETSVPREILILSRKIIPDSTAIDIEEFAIEIGAENCSIQKDESDTEFWQFKTDLESYQFASKLIREKKFIIIEQRTEFFPRLHSQLTADQFEETAQVLDKLNGIEDVTGVFDNISCKELDIQGSAIAY</sequence>
<dbReference type="InterPro" id="IPR048300">
    <property type="entry name" value="TACO1_YebC-like_2nd/3rd_dom"/>
</dbReference>
<dbReference type="Gene3D" id="3.40.50.150">
    <property type="entry name" value="Vaccinia Virus protein VP39"/>
    <property type="match status" value="1"/>
</dbReference>
<dbReference type="GO" id="GO:0018064">
    <property type="term" value="F:protein-L-histidine N-tele-methyltransferase activity"/>
    <property type="evidence" value="ECO:0007669"/>
    <property type="project" value="UniProtKB-EC"/>
</dbReference>
<evidence type="ECO:0000256" key="4">
    <source>
        <dbReference type="ARBA" id="ARBA00022490"/>
    </source>
</evidence>
<evidence type="ECO:0000256" key="9">
    <source>
        <dbReference type="ARBA" id="ARBA00038126"/>
    </source>
</evidence>
<dbReference type="AlphaFoldDB" id="A0AAV7JKF4"/>
<keyword evidence="12" id="KW-1185">Reference proteome</keyword>
<dbReference type="Pfam" id="PF01709">
    <property type="entry name" value="Transcrip_reg"/>
    <property type="match status" value="1"/>
</dbReference>
<reference evidence="11 12" key="1">
    <citation type="journal article" date="2023" name="BMC Biol.">
        <title>The compact genome of the sponge Oopsacas minuta (Hexactinellida) is lacking key metazoan core genes.</title>
        <authorList>
            <person name="Santini S."/>
            <person name="Schenkelaars Q."/>
            <person name="Jourda C."/>
            <person name="Duchesne M."/>
            <person name="Belahbib H."/>
            <person name="Rocher C."/>
            <person name="Selva M."/>
            <person name="Riesgo A."/>
            <person name="Vervoort M."/>
            <person name="Leys S.P."/>
            <person name="Kodjabachian L."/>
            <person name="Le Bivic A."/>
            <person name="Borchiellini C."/>
            <person name="Claverie J.M."/>
            <person name="Renard E."/>
        </authorList>
    </citation>
    <scope>NUCLEOTIDE SEQUENCE [LARGE SCALE GENOMIC DNA]</scope>
    <source>
        <strain evidence="11">SPO-2</strain>
    </source>
</reference>
<dbReference type="Pfam" id="PF10294">
    <property type="entry name" value="Methyltransf_16"/>
    <property type="match status" value="1"/>
</dbReference>
<feature type="domain" description="TACO1/YebC-like second and third" evidence="10">
    <location>
        <begin position="296"/>
        <end position="392"/>
    </location>
</feature>
<dbReference type="SUPFAM" id="SSF75625">
    <property type="entry name" value="YebC-like"/>
    <property type="match status" value="1"/>
</dbReference>
<protein>
    <recommendedName>
        <fullName evidence="3">protein-histidine N-methyltransferase</fullName>
        <ecNumber evidence="3">2.1.1.85</ecNumber>
    </recommendedName>
</protein>
<evidence type="ECO:0000256" key="1">
    <source>
        <dbReference type="ARBA" id="ARBA00004123"/>
    </source>
</evidence>
<keyword evidence="5 11" id="KW-0489">Methyltransferase</keyword>
<comment type="caution">
    <text evidence="11">The sequence shown here is derived from an EMBL/GenBank/DDBJ whole genome shotgun (WGS) entry which is preliminary data.</text>
</comment>
<dbReference type="InterPro" id="IPR029063">
    <property type="entry name" value="SAM-dependent_MTases_sf"/>
</dbReference>
<accession>A0AAV7JKF4</accession>
<dbReference type="GO" id="GO:0032259">
    <property type="term" value="P:methylation"/>
    <property type="evidence" value="ECO:0007669"/>
    <property type="project" value="UniProtKB-KW"/>
</dbReference>
<dbReference type="GO" id="GO:0005634">
    <property type="term" value="C:nucleus"/>
    <property type="evidence" value="ECO:0007669"/>
    <property type="project" value="UniProtKB-SubCell"/>
</dbReference>
<evidence type="ECO:0000256" key="6">
    <source>
        <dbReference type="ARBA" id="ARBA00022679"/>
    </source>
</evidence>